<evidence type="ECO:0000313" key="2">
    <source>
        <dbReference type="Proteomes" id="UP000030528"/>
    </source>
</evidence>
<organism evidence="1 2">
    <name type="scientific">Pontibacillus halophilus JSM 076056 = DSM 19796</name>
    <dbReference type="NCBI Taxonomy" id="1385510"/>
    <lineage>
        <taxon>Bacteria</taxon>
        <taxon>Bacillati</taxon>
        <taxon>Bacillota</taxon>
        <taxon>Bacilli</taxon>
        <taxon>Bacillales</taxon>
        <taxon>Bacillaceae</taxon>
        <taxon>Pontibacillus</taxon>
    </lineage>
</organism>
<feature type="non-terminal residue" evidence="1">
    <location>
        <position position="1"/>
    </location>
</feature>
<dbReference type="AlphaFoldDB" id="A0A0A5GIV1"/>
<proteinExistence type="predicted"/>
<protein>
    <submittedName>
        <fullName evidence="1">Uncharacterized protein</fullName>
    </submittedName>
</protein>
<name>A0A0A5GIV1_9BACI</name>
<keyword evidence="2" id="KW-1185">Reference proteome</keyword>
<dbReference type="RefSeq" id="WP_036770092.1">
    <property type="nucleotide sequence ID" value="NZ_AVPE01000011.1"/>
</dbReference>
<sequence length="245" mass="28271">LASQILNEQSLLTNEEELNRFIQEASSSLAQKGFWAIDDDGEVREDVKALVQDLVQAERKARAVRMRDRSVLLLHYTSHEQVLIQRVEGKLHKFRYTTITHPFGELVKDFFSTGSGNELEQEGIEVNPLQLSSSDFDDIHTTDPSVLEALVKDDAADLTMRAFAKAFLQNSQELDNLSFMHSNYVEDQSVMEQVIFLLPTPDFVWHIDYDQVNEDVIYAQPVSYSRYIDELERGIVQFFYHSYAR</sequence>
<comment type="caution">
    <text evidence="1">The sequence shown here is derived from an EMBL/GenBank/DDBJ whole genome shotgun (WGS) entry which is preliminary data.</text>
</comment>
<accession>A0A0A5GIV1</accession>
<dbReference type="eggNOG" id="ENOG503113W">
    <property type="taxonomic scope" value="Bacteria"/>
</dbReference>
<reference evidence="1 2" key="1">
    <citation type="submission" date="2013-08" db="EMBL/GenBank/DDBJ databases">
        <authorList>
            <person name="Huang J."/>
            <person name="Wang G."/>
        </authorList>
    </citation>
    <scope>NUCLEOTIDE SEQUENCE [LARGE SCALE GENOMIC DNA]</scope>
    <source>
        <strain evidence="1 2">JSM 076056</strain>
    </source>
</reference>
<dbReference type="Proteomes" id="UP000030528">
    <property type="component" value="Unassembled WGS sequence"/>
</dbReference>
<gene>
    <name evidence="1" type="ORF">N781_04865</name>
</gene>
<evidence type="ECO:0000313" key="1">
    <source>
        <dbReference type="EMBL" id="KGX91153.1"/>
    </source>
</evidence>
<dbReference type="EMBL" id="AVPE01000011">
    <property type="protein sequence ID" value="KGX91153.1"/>
    <property type="molecule type" value="Genomic_DNA"/>
</dbReference>